<dbReference type="InterPro" id="IPR018120">
    <property type="entry name" value="Glyco_hydro_1_AS"/>
</dbReference>
<sequence>MLDLVPDMENGRKKVLWNAQPGDLEQPYPYYPSREATDFYHQYPQDIALLAQMGVRALRLSVSWTRIFPNGEEETPNAAGLAFYDALFAECKKYDIEPVVTICHFDTPYALYQKFGGWRDRRMVDCYLRLCKVPFERYHRQVKYWMTFNEINMVLHVPLFAGVKIEPGENEWQIKYQAAHHQLVASALATKLARQISPDTQIGCMIAAGTYYPYSCRPEDVFAALQKTHETYFFSDIQAGGAYPGYARALFEAKGVTVEMQPQDAQILRENTVDYIGFSYYSSRLAAAADTVVEKVDGNAVATLRNPYLTISDWGRQIDPLGLRITMNELYERYHKPIFIVENGLGCADEVKDGSIDDTYRIAYTKAHIAAMEDAINDGVDCMGYLSWGIIDCISAGTGEMKKRYGFIYVDKHNDGTGTLRRIPKKSFYWYQNLIREKTGRAAESAEKE</sequence>
<organism evidence="3">
    <name type="scientific">bioreactor metagenome</name>
    <dbReference type="NCBI Taxonomy" id="1076179"/>
    <lineage>
        <taxon>unclassified sequences</taxon>
        <taxon>metagenomes</taxon>
        <taxon>ecological metagenomes</taxon>
    </lineage>
</organism>
<dbReference type="EMBL" id="VSSQ01018974">
    <property type="protein sequence ID" value="MPM62646.1"/>
    <property type="molecule type" value="Genomic_DNA"/>
</dbReference>
<dbReference type="PANTHER" id="PTHR10353:SF296">
    <property type="entry name" value="6-PHOSPHO-BETA-GLUCOSIDASE"/>
    <property type="match status" value="1"/>
</dbReference>
<evidence type="ECO:0000256" key="1">
    <source>
        <dbReference type="ARBA" id="ARBA00022801"/>
    </source>
</evidence>
<dbReference type="GO" id="GO:0005829">
    <property type="term" value="C:cytosol"/>
    <property type="evidence" value="ECO:0007669"/>
    <property type="project" value="TreeGrafter"/>
</dbReference>
<proteinExistence type="predicted"/>
<dbReference type="InterPro" id="IPR017853">
    <property type="entry name" value="GH"/>
</dbReference>
<dbReference type="PRINTS" id="PR00131">
    <property type="entry name" value="GLHYDRLASE1"/>
</dbReference>
<dbReference type="AlphaFoldDB" id="A0A645BC26"/>
<gene>
    <name evidence="3" type="primary">bglH_13</name>
    <name evidence="3" type="ORF">SDC9_109523</name>
</gene>
<dbReference type="GO" id="GO:0016052">
    <property type="term" value="P:carbohydrate catabolic process"/>
    <property type="evidence" value="ECO:0007669"/>
    <property type="project" value="TreeGrafter"/>
</dbReference>
<dbReference type="InterPro" id="IPR001360">
    <property type="entry name" value="Glyco_hydro_1"/>
</dbReference>
<comment type="caution">
    <text evidence="3">The sequence shown here is derived from an EMBL/GenBank/DDBJ whole genome shotgun (WGS) entry which is preliminary data.</text>
</comment>
<evidence type="ECO:0000256" key="2">
    <source>
        <dbReference type="ARBA" id="ARBA00023295"/>
    </source>
</evidence>
<dbReference type="FunFam" id="3.20.20.80:FF:000004">
    <property type="entry name" value="Beta-glucosidase 6-phospho-beta-glucosidase"/>
    <property type="match status" value="1"/>
</dbReference>
<protein>
    <submittedName>
        <fullName evidence="3">Aryl-phospho-beta-D-glucosidase BglH</fullName>
        <ecNumber evidence="3">3.2.1.86</ecNumber>
    </submittedName>
</protein>
<evidence type="ECO:0000313" key="3">
    <source>
        <dbReference type="EMBL" id="MPM62646.1"/>
    </source>
</evidence>
<name>A0A645BC26_9ZZZZ</name>
<keyword evidence="2 3" id="KW-0326">Glycosidase</keyword>
<dbReference type="PROSITE" id="PS00572">
    <property type="entry name" value="GLYCOSYL_HYDROL_F1_1"/>
    <property type="match status" value="1"/>
</dbReference>
<reference evidence="3" key="1">
    <citation type="submission" date="2019-08" db="EMBL/GenBank/DDBJ databases">
        <authorList>
            <person name="Kucharzyk K."/>
            <person name="Murdoch R.W."/>
            <person name="Higgins S."/>
            <person name="Loffler F."/>
        </authorList>
    </citation>
    <scope>NUCLEOTIDE SEQUENCE</scope>
</reference>
<accession>A0A645BC26</accession>
<dbReference type="Pfam" id="PF00232">
    <property type="entry name" value="Glyco_hydro_1"/>
    <property type="match status" value="1"/>
</dbReference>
<dbReference type="GO" id="GO:0008706">
    <property type="term" value="F:6-phospho-beta-glucosidase activity"/>
    <property type="evidence" value="ECO:0007669"/>
    <property type="project" value="UniProtKB-EC"/>
</dbReference>
<dbReference type="EC" id="3.2.1.86" evidence="3"/>
<dbReference type="SUPFAM" id="SSF51445">
    <property type="entry name" value="(Trans)glycosidases"/>
    <property type="match status" value="1"/>
</dbReference>
<dbReference type="PANTHER" id="PTHR10353">
    <property type="entry name" value="GLYCOSYL HYDROLASE"/>
    <property type="match status" value="1"/>
</dbReference>
<keyword evidence="1 3" id="KW-0378">Hydrolase</keyword>
<dbReference type="Gene3D" id="3.20.20.80">
    <property type="entry name" value="Glycosidases"/>
    <property type="match status" value="1"/>
</dbReference>